<dbReference type="GO" id="GO:0006261">
    <property type="term" value="P:DNA-templated DNA replication"/>
    <property type="evidence" value="ECO:0007669"/>
    <property type="project" value="TreeGrafter"/>
</dbReference>
<dbReference type="STRING" id="754477.Q7C_597"/>
<evidence type="ECO:0000256" key="6">
    <source>
        <dbReference type="ARBA" id="ARBA00022932"/>
    </source>
</evidence>
<dbReference type="InterPro" id="IPR005790">
    <property type="entry name" value="DNA_polIII_delta"/>
</dbReference>
<dbReference type="Pfam" id="PF06144">
    <property type="entry name" value="DNA_pol3_delta"/>
    <property type="match status" value="1"/>
</dbReference>
<keyword evidence="3 11" id="KW-0808">Transferase</keyword>
<dbReference type="Gene3D" id="3.40.50.300">
    <property type="entry name" value="P-loop containing nucleotide triphosphate hydrolases"/>
    <property type="match status" value="1"/>
</dbReference>
<dbReference type="OrthoDB" id="9770982at2"/>
<dbReference type="Gene3D" id="1.20.272.10">
    <property type="match status" value="1"/>
</dbReference>
<evidence type="ECO:0000256" key="1">
    <source>
        <dbReference type="ARBA" id="ARBA00012417"/>
    </source>
</evidence>
<evidence type="ECO:0000256" key="7">
    <source>
        <dbReference type="ARBA" id="ARBA00034754"/>
    </source>
</evidence>
<organism evidence="11 12">
    <name type="scientific">Methylophaga frappieri (strain ATCC BAA-2434 / DSM 25690 / JAM7)</name>
    <dbReference type="NCBI Taxonomy" id="754477"/>
    <lineage>
        <taxon>Bacteria</taxon>
        <taxon>Pseudomonadati</taxon>
        <taxon>Pseudomonadota</taxon>
        <taxon>Gammaproteobacteria</taxon>
        <taxon>Thiotrichales</taxon>
        <taxon>Piscirickettsiaceae</taxon>
        <taxon>Methylophaga</taxon>
    </lineage>
</organism>
<evidence type="ECO:0000313" key="12">
    <source>
        <dbReference type="Proteomes" id="UP000009145"/>
    </source>
</evidence>
<gene>
    <name evidence="11" type="ordered locus">Q7C_597</name>
</gene>
<evidence type="ECO:0000256" key="3">
    <source>
        <dbReference type="ARBA" id="ARBA00022679"/>
    </source>
</evidence>
<comment type="similarity">
    <text evidence="7">Belongs to the DNA polymerase HolA subunit family.</text>
</comment>
<dbReference type="Proteomes" id="UP000009145">
    <property type="component" value="Chromosome"/>
</dbReference>
<dbReference type="SUPFAM" id="SSF48019">
    <property type="entry name" value="post-AAA+ oligomerization domain-like"/>
    <property type="match status" value="1"/>
</dbReference>
<evidence type="ECO:0000259" key="10">
    <source>
        <dbReference type="Pfam" id="PF06144"/>
    </source>
</evidence>
<dbReference type="HOGENOM" id="CLU_044694_0_0_6"/>
<comment type="catalytic activity">
    <reaction evidence="8">
        <text>DNA(n) + a 2'-deoxyribonucleoside 5'-triphosphate = DNA(n+1) + diphosphate</text>
        <dbReference type="Rhea" id="RHEA:22508"/>
        <dbReference type="Rhea" id="RHEA-COMP:17339"/>
        <dbReference type="Rhea" id="RHEA-COMP:17340"/>
        <dbReference type="ChEBI" id="CHEBI:33019"/>
        <dbReference type="ChEBI" id="CHEBI:61560"/>
        <dbReference type="ChEBI" id="CHEBI:173112"/>
        <dbReference type="EC" id="2.7.7.7"/>
    </reaction>
</comment>
<accession>I1YFS6</accession>
<dbReference type="EC" id="2.7.7.7" evidence="1 9"/>
<dbReference type="GO" id="GO:0003887">
    <property type="term" value="F:DNA-directed DNA polymerase activity"/>
    <property type="evidence" value="ECO:0007669"/>
    <property type="project" value="UniProtKB-UniRule"/>
</dbReference>
<dbReference type="PANTHER" id="PTHR34388">
    <property type="entry name" value="DNA POLYMERASE III SUBUNIT DELTA"/>
    <property type="match status" value="1"/>
</dbReference>
<feature type="domain" description="DNA polymerase III delta N-terminal" evidence="10">
    <location>
        <begin position="21"/>
        <end position="130"/>
    </location>
</feature>
<dbReference type="InterPro" id="IPR010372">
    <property type="entry name" value="DNA_pol3_delta_N"/>
</dbReference>
<dbReference type="GO" id="GO:0009360">
    <property type="term" value="C:DNA polymerase III complex"/>
    <property type="evidence" value="ECO:0007669"/>
    <property type="project" value="UniProtKB-UniRule"/>
</dbReference>
<dbReference type="InterPro" id="IPR008921">
    <property type="entry name" value="DNA_pol3_clamp-load_cplx_C"/>
</dbReference>
<keyword evidence="6" id="KW-0239">DNA-directed DNA polymerase</keyword>
<dbReference type="Gene3D" id="1.10.8.60">
    <property type="match status" value="1"/>
</dbReference>
<evidence type="ECO:0000256" key="5">
    <source>
        <dbReference type="ARBA" id="ARBA00022705"/>
    </source>
</evidence>
<evidence type="ECO:0000256" key="8">
    <source>
        <dbReference type="ARBA" id="ARBA00049244"/>
    </source>
</evidence>
<reference evidence="11 12" key="1">
    <citation type="journal article" date="2012" name="J. Bacteriol.">
        <title>Complete genome sequences of Methylophaga sp. strain JAM1 and Methylophaga sp. strain JAM7.</title>
        <authorList>
            <person name="Villeneuve C."/>
            <person name="Martineau C."/>
            <person name="Mauffrey F."/>
            <person name="Villemur R."/>
        </authorList>
    </citation>
    <scope>NUCLEOTIDE SEQUENCE [LARGE SCALE GENOMIC DNA]</scope>
    <source>
        <strain evidence="11 12">JAM7</strain>
    </source>
</reference>
<evidence type="ECO:0000256" key="2">
    <source>
        <dbReference type="ARBA" id="ARBA00017703"/>
    </source>
</evidence>
<proteinExistence type="inferred from homology"/>
<dbReference type="AlphaFoldDB" id="I1YFS6"/>
<dbReference type="eggNOG" id="COG1466">
    <property type="taxonomic scope" value="Bacteria"/>
</dbReference>
<evidence type="ECO:0000256" key="4">
    <source>
        <dbReference type="ARBA" id="ARBA00022695"/>
    </source>
</evidence>
<dbReference type="PATRIC" id="fig|754477.3.peg.590"/>
<dbReference type="EMBL" id="CP003380">
    <property type="protein sequence ID" value="AFJ01769.1"/>
    <property type="molecule type" value="Genomic_DNA"/>
</dbReference>
<evidence type="ECO:0000256" key="9">
    <source>
        <dbReference type="NCBIfam" id="TIGR01128"/>
    </source>
</evidence>
<dbReference type="InterPro" id="IPR027417">
    <property type="entry name" value="P-loop_NTPase"/>
</dbReference>
<name>I1YFS6_METFJ</name>
<evidence type="ECO:0000313" key="11">
    <source>
        <dbReference type="EMBL" id="AFJ01769.1"/>
    </source>
</evidence>
<dbReference type="PANTHER" id="PTHR34388:SF1">
    <property type="entry name" value="DNA POLYMERASE III SUBUNIT DELTA"/>
    <property type="match status" value="1"/>
</dbReference>
<protein>
    <recommendedName>
        <fullName evidence="2 9">DNA polymerase III subunit delta</fullName>
        <ecNumber evidence="1 9">2.7.7.7</ecNumber>
    </recommendedName>
</protein>
<dbReference type="SUPFAM" id="SSF52540">
    <property type="entry name" value="P-loop containing nucleoside triphosphate hydrolases"/>
    <property type="match status" value="1"/>
</dbReference>
<keyword evidence="12" id="KW-1185">Reference proteome</keyword>
<dbReference type="GO" id="GO:0003677">
    <property type="term" value="F:DNA binding"/>
    <property type="evidence" value="ECO:0007669"/>
    <property type="project" value="InterPro"/>
</dbReference>
<keyword evidence="4 11" id="KW-0548">Nucleotidyltransferase</keyword>
<dbReference type="RefSeq" id="WP_014703191.1">
    <property type="nucleotide sequence ID" value="NC_017856.1"/>
</dbReference>
<dbReference type="NCBIfam" id="TIGR01128">
    <property type="entry name" value="holA"/>
    <property type="match status" value="1"/>
</dbReference>
<sequence>MRLRPEQLAQRLSQHWPKITLIFGEETFLVEEAASQVREKAQQQAISERQVWHVEGRFDWSQIPLEHDNLSLFASHKLIEIRLPKGAPGKEGGAWLQRFVELAPAEISLLIISGKIDARSQKSKWFTGLDAAGWTIPIWPIPFSALPQWIFQRMKSRGLQADLSVANLLAERLEGNLFAAAQEIDKLGLLSDNGRVTQQLVVESVADNARFGAFGLMDVIQAGQVSKVPRVLARIRAEGLDILSVLSAISWAVQRHADMALQLASGVPARAVFSSQQPRVPEKSQQVTLQTIKRHEPNHWRRFLSLLAEIDQSAKGRPDCDDAWRLLEQLCLQLTAVPLLQRN</sequence>
<dbReference type="KEGG" id="mec:Q7C_597"/>
<dbReference type="CDD" id="cd18138">
    <property type="entry name" value="HLD_clamp_pol_III_delta"/>
    <property type="match status" value="1"/>
</dbReference>
<keyword evidence="5" id="KW-0235">DNA replication</keyword>